<dbReference type="EMBL" id="MELK01000010">
    <property type="protein sequence ID" value="OFW59799.1"/>
    <property type="molecule type" value="Genomic_DNA"/>
</dbReference>
<evidence type="ECO:0008006" key="7">
    <source>
        <dbReference type="Google" id="ProtNLM"/>
    </source>
</evidence>
<dbReference type="SUPFAM" id="SSF52096">
    <property type="entry name" value="ClpP/crotonase"/>
    <property type="match status" value="1"/>
</dbReference>
<organism evidence="5 6">
    <name type="scientific">Candidatus Solincola sediminis</name>
    <dbReference type="NCBI Taxonomy" id="1797199"/>
    <lineage>
        <taxon>Bacteria</taxon>
        <taxon>Bacillati</taxon>
        <taxon>Actinomycetota</taxon>
        <taxon>Candidatus Geothermincolia</taxon>
        <taxon>Candidatus Geothermincolales</taxon>
        <taxon>Candidatus Geothermincolaceae</taxon>
        <taxon>Candidatus Solincola</taxon>
    </lineage>
</organism>
<gene>
    <name evidence="5" type="ORF">A2Y75_07975</name>
</gene>
<dbReference type="GO" id="GO:0004300">
    <property type="term" value="F:enoyl-CoA hydratase activity"/>
    <property type="evidence" value="ECO:0007669"/>
    <property type="project" value="UniProtKB-EC"/>
</dbReference>
<dbReference type="Gene3D" id="3.90.226.10">
    <property type="entry name" value="2-enoyl-CoA Hydratase, Chain A, domain 1"/>
    <property type="match status" value="1"/>
</dbReference>
<evidence type="ECO:0000313" key="5">
    <source>
        <dbReference type="EMBL" id="OFW59799.1"/>
    </source>
</evidence>
<dbReference type="InterPro" id="IPR029045">
    <property type="entry name" value="ClpP/crotonase-like_dom_sf"/>
</dbReference>
<dbReference type="GO" id="GO:0006635">
    <property type="term" value="P:fatty acid beta-oxidation"/>
    <property type="evidence" value="ECO:0007669"/>
    <property type="project" value="TreeGrafter"/>
</dbReference>
<protein>
    <recommendedName>
        <fullName evidence="7">Enoyl-CoA hydratase/isomerase family protein</fullName>
    </recommendedName>
</protein>
<dbReference type="CDD" id="cd06558">
    <property type="entry name" value="crotonase-like"/>
    <property type="match status" value="1"/>
</dbReference>
<comment type="catalytic activity">
    <reaction evidence="4">
        <text>a 4-saturated-(3S)-3-hydroxyacyl-CoA = a (3E)-enoyl-CoA + H2O</text>
        <dbReference type="Rhea" id="RHEA:20724"/>
        <dbReference type="ChEBI" id="CHEBI:15377"/>
        <dbReference type="ChEBI" id="CHEBI:58521"/>
        <dbReference type="ChEBI" id="CHEBI:137480"/>
        <dbReference type="EC" id="4.2.1.17"/>
    </reaction>
</comment>
<dbReference type="InterPro" id="IPR001753">
    <property type="entry name" value="Enoyl-CoA_hydra/iso"/>
</dbReference>
<dbReference type="PANTHER" id="PTHR11941:SF54">
    <property type="entry name" value="ENOYL-COA HYDRATASE, MITOCHONDRIAL"/>
    <property type="match status" value="1"/>
</dbReference>
<comment type="catalytic activity">
    <reaction evidence="3">
        <text>a (3S)-3-hydroxyacyl-CoA = a (2E)-enoyl-CoA + H2O</text>
        <dbReference type="Rhea" id="RHEA:16105"/>
        <dbReference type="ChEBI" id="CHEBI:15377"/>
        <dbReference type="ChEBI" id="CHEBI:57318"/>
        <dbReference type="ChEBI" id="CHEBI:58856"/>
        <dbReference type="EC" id="4.2.1.17"/>
    </reaction>
</comment>
<dbReference type="Proteomes" id="UP000177876">
    <property type="component" value="Unassembled WGS sequence"/>
</dbReference>
<comment type="caution">
    <text evidence="5">The sequence shown here is derived from an EMBL/GenBank/DDBJ whole genome shotgun (WGS) entry which is preliminary data.</text>
</comment>
<dbReference type="Gene3D" id="1.10.12.10">
    <property type="entry name" value="Lyase 2-enoyl-coa Hydratase, Chain A, domain 2"/>
    <property type="match status" value="1"/>
</dbReference>
<evidence type="ECO:0000256" key="2">
    <source>
        <dbReference type="ARBA" id="ARBA00023239"/>
    </source>
</evidence>
<evidence type="ECO:0000313" key="6">
    <source>
        <dbReference type="Proteomes" id="UP000177876"/>
    </source>
</evidence>
<dbReference type="AlphaFoldDB" id="A0A1F2WSG3"/>
<sequence length="282" mass="30298">MDYQYLNLETEDGLAILTMNRPPANALSTDLVAEFMAMIKALEEDDGVRCLLIRSAIPKYFMVGADLRVMPAEVDLSDIDYSQPPEKVLEETLARVSPHFVEFLKRGQEMMNAVERLPKPTIAAIGGHAMGGGLELCLACDFRVMARGKPKVGLTETNLSLVPSAGGTQRLPKVIGRAKALEMILLGKKLDADEAEAVGLVTTAVDPDQLEQEAMALGKGLAHGATLAMGCAKQCIIESANVSLDEGLALETESVSKLQGSHDVLEGLLAFSTGRKPDYWGK</sequence>
<proteinExistence type="inferred from homology"/>
<accession>A0A1F2WSG3</accession>
<dbReference type="STRING" id="1797197.A2Y75_07975"/>
<evidence type="ECO:0000256" key="4">
    <source>
        <dbReference type="ARBA" id="ARBA00023717"/>
    </source>
</evidence>
<dbReference type="InterPro" id="IPR014748">
    <property type="entry name" value="Enoyl-CoA_hydra_C"/>
</dbReference>
<keyword evidence="2" id="KW-0456">Lyase</keyword>
<reference evidence="5 6" key="1">
    <citation type="journal article" date="2016" name="Nat. Commun.">
        <title>Thousands of microbial genomes shed light on interconnected biogeochemical processes in an aquifer system.</title>
        <authorList>
            <person name="Anantharaman K."/>
            <person name="Brown C.T."/>
            <person name="Hug L.A."/>
            <person name="Sharon I."/>
            <person name="Castelle C.J."/>
            <person name="Probst A.J."/>
            <person name="Thomas B.C."/>
            <person name="Singh A."/>
            <person name="Wilkins M.J."/>
            <person name="Karaoz U."/>
            <person name="Brodie E.L."/>
            <person name="Williams K.H."/>
            <person name="Hubbard S.S."/>
            <person name="Banfield J.F."/>
        </authorList>
    </citation>
    <scope>NUCLEOTIDE SEQUENCE [LARGE SCALE GENOMIC DNA]</scope>
</reference>
<dbReference type="Pfam" id="PF00378">
    <property type="entry name" value="ECH_1"/>
    <property type="match status" value="2"/>
</dbReference>
<name>A0A1F2WSG3_9ACTN</name>
<comment type="similarity">
    <text evidence="1">Belongs to the enoyl-CoA hydratase/isomerase family.</text>
</comment>
<evidence type="ECO:0000256" key="1">
    <source>
        <dbReference type="ARBA" id="ARBA00005254"/>
    </source>
</evidence>
<dbReference type="PANTHER" id="PTHR11941">
    <property type="entry name" value="ENOYL-COA HYDRATASE-RELATED"/>
    <property type="match status" value="1"/>
</dbReference>
<evidence type="ECO:0000256" key="3">
    <source>
        <dbReference type="ARBA" id="ARBA00023709"/>
    </source>
</evidence>